<dbReference type="Pfam" id="PF05168">
    <property type="entry name" value="HEPN"/>
    <property type="match status" value="1"/>
</dbReference>
<dbReference type="InterPro" id="IPR036890">
    <property type="entry name" value="HATPase_C_sf"/>
</dbReference>
<evidence type="ECO:0000259" key="2">
    <source>
        <dbReference type="PROSITE" id="PS50910"/>
    </source>
</evidence>
<dbReference type="Gene3D" id="1.10.287.110">
    <property type="entry name" value="DnaJ domain"/>
    <property type="match status" value="1"/>
</dbReference>
<dbReference type="PROSITE" id="PS50910">
    <property type="entry name" value="HEPN"/>
    <property type="match status" value="1"/>
</dbReference>
<keyword evidence="4" id="KW-1185">Reference proteome</keyword>
<dbReference type="SMART" id="SM00748">
    <property type="entry name" value="HEPN"/>
    <property type="match status" value="1"/>
</dbReference>
<dbReference type="Gene3D" id="1.20.120.330">
    <property type="entry name" value="Nucleotidyltransferases domain 2"/>
    <property type="match status" value="1"/>
</dbReference>
<proteinExistence type="predicted"/>
<dbReference type="OrthoDB" id="1262810at2759"/>
<gene>
    <name evidence="3" type="ORF">OS493_002256</name>
</gene>
<dbReference type="EMBL" id="MU826826">
    <property type="protein sequence ID" value="KAJ7375482.1"/>
    <property type="molecule type" value="Genomic_DNA"/>
</dbReference>
<evidence type="ECO:0000313" key="3">
    <source>
        <dbReference type="EMBL" id="KAJ7375482.1"/>
    </source>
</evidence>
<feature type="domain" description="HEPN" evidence="2">
    <location>
        <begin position="2402"/>
        <end position="2513"/>
    </location>
</feature>
<sequence length="2522" mass="285077">MESFYKEIDSGEYSLFSNGVQWVDINKVFFLDPEFRKESQIGDASFEVFKMLHGRSKVIIDLPPDVLQSFAKCGLEKKINARSYSKSTFFSECFFKNISRIPAYLRDVLTLHALDSISFILLIEQHACIPASPSGKTLKCPSQLVSPRGEAASLFSPGDGRFPFGNEESYLNFQRLAKLEHLGMVSGDLPWSEVAERAESIHKLNAADSDAALKRVKALLTFMERKIKGRHPLSTANSQRLIKAKFLPVLKKPTNFPLPWRGDALQRSSQVLLAPEEVFLEEEMYRVCCTQPLVGVFIPRNVKVCLKLNTKHATSIHVMEQLLKAMSARVNALNDAESDELSRTCTAAYVYLQQAIDIQGDKCMQHLRGKSCILVGKRFLSARQVAFKLTADCSPYLFKLPQQLADAFPKVMKAAGVKDMFDEKDYITSLHEVKEQFGETELDKQNLQAAIHLAVGLGETLKVSEVHPSEVQEKWGTVYLPDSKGVMRSVLDLCIRNCPWISDDDTSVQYVNDKIPWPTCSQVGVKTQREEALQHHAVGIPCGQKEKLTNRLKRILTGYPCEKEILKELLQNADDAQATEICFIKDPRQHPHKRVFEDSWKPLQGPALCVYNNKPFTKADIDGIQNLGEGRDDIGDVLCVFDPNCKYAPGASPQAPGRMFKVSETLQRSFPDVFPCYLGKHFPRDNTTMFRFPLRTEKMARKSKISSRCVSLEILDTMMEELKKELFEVLLFVNNVKKITLCEVNERSGNLVNAYSVEAVMSKEDEVKRKAFADHINQIGKKAKTGADVRATKPPVSYVLNITDTLGNEEKWLIVQQIGFEKSLKRSIIDAFKDHQLGMLPRGGVACLLEKKNPRDPVQRRKKAYCFLPLPFETNLPVHINGHFALDHEARRNLWIDEAGRGGYRSDWNSALLSDVVASCYLTLLVEVRTFLKLPIAQGTNPCTQNEILQKIEAYEAFFPRQLQTDQYWKTLVDSVYQEINRRELQIIPVVRRRASKSATVADVTWLPPIGSGRQQAFFNNLASTGPFAKSPQKDTDEKQTKLRKRFEAILLESGFNLVAFSLALHESFQRSGVTTCSISCSTVIDFYGTFSSLEPLCMIGPTPCDVSETVFENAFGVLLVLQYCKGAENFLEKLPGLPLLLTQDNCLQLFSCGQPKLLPRYQDLLPGSPDIFLHEQVYRSIFHDAVTLKSSVLKPLDPGAFAAHLPQTLSRERFGKAKFVEWYPEQKAFPNQRWIFRVWEFLHEVVRDVLSDAQMDEKRKVLHVKAVLGPLFDWSILPATVRGIRRKISLSLLSFISPPSDEHFLVPLRNAASVLDFTNPDFASLKLVDVLQKLGLPELNCTQLSATSSGISVYSSSNSVTLARILVSSLKVPASLLTSLDQKMTLDPYSIRGKLDPSDCRAILEYFSRSVSCLQDADKSILRKLPFYLATHGGFIRLDDAKVRVLPLGIPRNEIDVLESALNVIFVESWQRLSELFKFLDLQCVSAVDVCCTIILTNFSILSEKARQVHLEYIRTSILEDSRIEGDDKQRILDCLRNTPLVSSADGTLQTASCFYDPGIDVFRTMLSDRNFPSEPFNSPEWITFLRKIGLVHKVSVAHFKRFAKEVADEAATARTEDTHEKSKVLVQHLFSRHDVISEGLLHDARDISFVAADPVGQQLQALCLPFAAETSEGQIPFISFSGAVFTDHKEIVWTKAHLLPKWADPRFRRYELGCPPLSRTNQYCDDFLDQLQIVKKPSVDLVIRHCQAICSHLENNDEKGITSPAHCPTVVAVMESIYTFLQDNAMVNSEANKRLKTTACISVEGGRKFVMPSQAVLELYEHLEIKPFLYRVPPEFGKFRAFFEYLGCSKSARPTHYAMVLEMSHERCQNAKLHPNEVSLCCKAVKGLFEMLQEDPEDAPKISKLSLPAMHPGLRSSDKHLTTTPVTLHKSAELIFDDSPAYGERIQELNQLFVLDLSLIDVRCKSAMTNYKELMMKLPAPLQPKMLSDVVKENLTNAETVTSGALNALMQRLSSALFVCGIVRIIRHVNSQKKDFDEGVIENIERDLQSIQLCAVDSLKTALHYNGDFIPGSEAKVRSFQEKRGESGEETCRVYVNVVKGMDDTSSAISLVSDIIVELYGELLGMKAVLIPEMLRCPLSDIWPLLDRKDIRQDDTNSAARMDIYPEPGTFIPIEDHHLLNDAFVEFEPEEYVGYQLDDPSLQLSEGVATYIYSVIIEKVEVMDENGILDLLTKMYIINIGHDKEPVQVNSADLYKFHRLQDISDEQHSRNREKQAVFDEISVVLEDAWRLPEEQRTQIVKRLILRWRPEKNLGDEEFCSEAFEHIKNEISRLGGSYDGYIDAWVARAREHGSHREEYRKRFSREYGSWESSSSQRRRNFPPSFCRRNPQPGEARRWFRQAEADLAAGANEMDSSRPSYEWACFKCHQAAEKALKAAQYTIHADKTSVHNLVDNCSGLNDSELTNLSSQLESLVGGSARMRYPDRMCSPKIPNEVYSAQMAQQALELAKKIAVRVEDKIP</sequence>
<dbReference type="GO" id="GO:0030544">
    <property type="term" value="F:Hsp70 protein binding"/>
    <property type="evidence" value="ECO:0007669"/>
    <property type="project" value="TreeGrafter"/>
</dbReference>
<protein>
    <recommendedName>
        <fullName evidence="2">HEPN domain-containing protein</fullName>
    </recommendedName>
</protein>
<dbReference type="InterPro" id="IPR058210">
    <property type="entry name" value="SACS/Nov_dom"/>
</dbReference>
<evidence type="ECO:0000256" key="1">
    <source>
        <dbReference type="SAM" id="MobiDB-lite"/>
    </source>
</evidence>
<dbReference type="InterPro" id="IPR036869">
    <property type="entry name" value="J_dom_sf"/>
</dbReference>
<dbReference type="PANTHER" id="PTHR15600:SF42">
    <property type="entry name" value="SACSIN"/>
    <property type="match status" value="1"/>
</dbReference>
<feature type="region of interest" description="Disordered" evidence="1">
    <location>
        <begin position="2374"/>
        <end position="2393"/>
    </location>
</feature>
<accession>A0A9W9Z5G3</accession>
<dbReference type="InterPro" id="IPR007842">
    <property type="entry name" value="HEPN_dom"/>
</dbReference>
<evidence type="ECO:0000313" key="4">
    <source>
        <dbReference type="Proteomes" id="UP001163046"/>
    </source>
</evidence>
<comment type="caution">
    <text evidence="3">The sequence shown here is derived from an EMBL/GenBank/DDBJ whole genome shotgun (WGS) entry which is preliminary data.</text>
</comment>
<dbReference type="SUPFAM" id="SSF81593">
    <property type="entry name" value="Nucleotidyltransferase substrate binding subunit/domain"/>
    <property type="match status" value="1"/>
</dbReference>
<dbReference type="SUPFAM" id="SSF55874">
    <property type="entry name" value="ATPase domain of HSP90 chaperone/DNA topoisomerase II/histidine kinase"/>
    <property type="match status" value="1"/>
</dbReference>
<organism evidence="3 4">
    <name type="scientific">Desmophyllum pertusum</name>
    <dbReference type="NCBI Taxonomy" id="174260"/>
    <lineage>
        <taxon>Eukaryota</taxon>
        <taxon>Metazoa</taxon>
        <taxon>Cnidaria</taxon>
        <taxon>Anthozoa</taxon>
        <taxon>Hexacorallia</taxon>
        <taxon>Scleractinia</taxon>
        <taxon>Caryophylliina</taxon>
        <taxon>Caryophylliidae</taxon>
        <taxon>Desmophyllum</taxon>
    </lineage>
</organism>
<dbReference type="Pfam" id="PF25794">
    <property type="entry name" value="SACS"/>
    <property type="match status" value="2"/>
</dbReference>
<dbReference type="PANTHER" id="PTHR15600">
    <property type="entry name" value="SACSIN"/>
    <property type="match status" value="1"/>
</dbReference>
<name>A0A9W9Z5G3_9CNID</name>
<reference evidence="3" key="1">
    <citation type="submission" date="2023-01" db="EMBL/GenBank/DDBJ databases">
        <title>Genome assembly of the deep-sea coral Lophelia pertusa.</title>
        <authorList>
            <person name="Herrera S."/>
            <person name="Cordes E."/>
        </authorList>
    </citation>
    <scope>NUCLEOTIDE SEQUENCE</scope>
    <source>
        <strain evidence="3">USNM1676648</strain>
        <tissue evidence="3">Polyp</tissue>
    </source>
</reference>
<dbReference type="InterPro" id="IPR052972">
    <property type="entry name" value="Sacsin_chaperone_reg"/>
</dbReference>
<dbReference type="Proteomes" id="UP001163046">
    <property type="component" value="Unassembled WGS sequence"/>
</dbReference>